<comment type="caution">
    <text evidence="1">The sequence shown here is derived from an EMBL/GenBank/DDBJ whole genome shotgun (WGS) entry which is preliminary data.</text>
</comment>
<dbReference type="AlphaFoldDB" id="R9GQ90"/>
<gene>
    <name evidence="1" type="ORF">ADIARSV_2881</name>
</gene>
<evidence type="ECO:0000313" key="1">
    <source>
        <dbReference type="EMBL" id="EOR93888.1"/>
    </source>
</evidence>
<keyword evidence="2" id="KW-1185">Reference proteome</keyword>
<organism evidence="1 2">
    <name type="scientific">Arcticibacter svalbardensis MN12-7</name>
    <dbReference type="NCBI Taxonomy" id="1150600"/>
    <lineage>
        <taxon>Bacteria</taxon>
        <taxon>Pseudomonadati</taxon>
        <taxon>Bacteroidota</taxon>
        <taxon>Sphingobacteriia</taxon>
        <taxon>Sphingobacteriales</taxon>
        <taxon>Sphingobacteriaceae</taxon>
        <taxon>Arcticibacter</taxon>
    </lineage>
</organism>
<dbReference type="STRING" id="1150600.ADIARSV_2881"/>
<accession>R9GQ90</accession>
<proteinExistence type="predicted"/>
<dbReference type="eggNOG" id="ENOG502ZA5H">
    <property type="taxonomic scope" value="Bacteria"/>
</dbReference>
<evidence type="ECO:0000313" key="2">
    <source>
        <dbReference type="Proteomes" id="UP000014174"/>
    </source>
</evidence>
<reference evidence="1 2" key="1">
    <citation type="journal article" date="2013" name="Genome Announc.">
        <title>Draft Genome Sequence of Arcticibacter svalbardensis Strain MN12-7T, a Member of the Family Sphingobacteriaceae Isolated from an Arctic Soil Sample.</title>
        <authorList>
            <person name="Shivaji S."/>
            <person name="Ara S."/>
            <person name="Prasad S."/>
            <person name="Manasa B.P."/>
            <person name="Begum Z."/>
            <person name="Singh A."/>
            <person name="Kumar Pinnaka A."/>
        </authorList>
    </citation>
    <scope>NUCLEOTIDE SEQUENCE [LARGE SCALE GENOMIC DNA]</scope>
    <source>
        <strain evidence="1 2">MN12-7</strain>
    </source>
</reference>
<name>R9GQ90_9SPHI</name>
<dbReference type="Proteomes" id="UP000014174">
    <property type="component" value="Unassembled WGS sequence"/>
</dbReference>
<dbReference type="Gene3D" id="2.60.40.1820">
    <property type="match status" value="1"/>
</dbReference>
<protein>
    <submittedName>
        <fullName evidence="1">Uncharacterized protein</fullName>
    </submittedName>
</protein>
<dbReference type="SUPFAM" id="SSF117070">
    <property type="entry name" value="LEA14-like"/>
    <property type="match status" value="1"/>
</dbReference>
<dbReference type="EMBL" id="AQPN01000101">
    <property type="protein sequence ID" value="EOR93888.1"/>
    <property type="molecule type" value="Genomic_DNA"/>
</dbReference>
<sequence>MGTLASCGVKTQVSQLEALKSCVFKVKTVDSIYLANTPIEKLYNKNGLDLSRAPSLAFSMLQQKLPLKARINLGITNPGSEDAGINAFEYIVMIADQELMKGLYNQAIKVPGNGGDVIVPFKIDTDIYPVMSKPENQKIISSFFSSSKDTTVTIIVKIKPNIIVADKKVEYPGYIDIKKVLSNKELLPYLK</sequence>